<dbReference type="AlphaFoldDB" id="A0A7R9QVK6"/>
<reference evidence="2" key="1">
    <citation type="submission" date="2020-11" db="EMBL/GenBank/DDBJ databases">
        <authorList>
            <person name="Tran Van P."/>
        </authorList>
    </citation>
    <scope>NUCLEOTIDE SEQUENCE</scope>
</reference>
<protein>
    <submittedName>
        <fullName evidence="2">Uncharacterized protein</fullName>
    </submittedName>
</protein>
<dbReference type="OrthoDB" id="6525974at2759"/>
<keyword evidence="1" id="KW-0732">Signal</keyword>
<evidence type="ECO:0000313" key="3">
    <source>
        <dbReference type="Proteomes" id="UP000728032"/>
    </source>
</evidence>
<gene>
    <name evidence="2" type="ORF">ONB1V03_LOCUS16088</name>
</gene>
<feature type="chain" id="PRO_5036211925" evidence="1">
    <location>
        <begin position="20"/>
        <end position="246"/>
    </location>
</feature>
<keyword evidence="3" id="KW-1185">Reference proteome</keyword>
<sequence>MKFLVFGVLFLTALYASDAFTISRANDDPIKDALLKEVSELLDEAIKAIDTLKKSGKDELRKGLTKAIEITKDMETKLKTLNPTTDLGKVLYKGIDTLVVEAEAWLESELKNVPPKEANDDIKDVVLKQVAQILDDARKAIDTLKASGKDALINGLKKSMARVGAQEFAQILDDARKAIDTLKASGKDALINGLKKSIALVQDMEKQLADLHPTTDMGKVLVGGIQKLAKDGEAYLQDELKKVPPQ</sequence>
<evidence type="ECO:0000256" key="1">
    <source>
        <dbReference type="SAM" id="SignalP"/>
    </source>
</evidence>
<organism evidence="2">
    <name type="scientific">Oppiella nova</name>
    <dbReference type="NCBI Taxonomy" id="334625"/>
    <lineage>
        <taxon>Eukaryota</taxon>
        <taxon>Metazoa</taxon>
        <taxon>Ecdysozoa</taxon>
        <taxon>Arthropoda</taxon>
        <taxon>Chelicerata</taxon>
        <taxon>Arachnida</taxon>
        <taxon>Acari</taxon>
        <taxon>Acariformes</taxon>
        <taxon>Sarcoptiformes</taxon>
        <taxon>Oribatida</taxon>
        <taxon>Brachypylina</taxon>
        <taxon>Oppioidea</taxon>
        <taxon>Oppiidae</taxon>
        <taxon>Oppiella</taxon>
    </lineage>
</organism>
<proteinExistence type="predicted"/>
<dbReference type="Proteomes" id="UP000728032">
    <property type="component" value="Unassembled WGS sequence"/>
</dbReference>
<feature type="signal peptide" evidence="1">
    <location>
        <begin position="1"/>
        <end position="19"/>
    </location>
</feature>
<dbReference type="EMBL" id="OC932360">
    <property type="protein sequence ID" value="CAD7659493.1"/>
    <property type="molecule type" value="Genomic_DNA"/>
</dbReference>
<accession>A0A7R9QVK6</accession>
<name>A0A7R9QVK6_9ACAR</name>
<dbReference type="EMBL" id="CAJPVJ010017535">
    <property type="protein sequence ID" value="CAG2176655.1"/>
    <property type="molecule type" value="Genomic_DNA"/>
</dbReference>
<evidence type="ECO:0000313" key="2">
    <source>
        <dbReference type="EMBL" id="CAD7659493.1"/>
    </source>
</evidence>